<name>A0A1Y1QVN3_9GAMM</name>
<sequence length="127" mass="13917">MHTTKQKSIMENVANYAAAGATAIFLLAITSGLATAEDVKKHKVYFFASLNERPAAIAVSWTVTGKDFVANDKRHQFLLMLMPGTYSAKLVCNGKTKTTSFPVVERENPITIIPTKPQELNINLSCD</sequence>
<comment type="caution">
    <text evidence="1">The sequence shown here is derived from an EMBL/GenBank/DDBJ whole genome shotgun (WGS) entry which is preliminary data.</text>
</comment>
<evidence type="ECO:0000313" key="1">
    <source>
        <dbReference type="EMBL" id="OQX14557.1"/>
    </source>
</evidence>
<organism evidence="1 2">
    <name type="scientific">Thiothrix lacustris</name>
    <dbReference type="NCBI Taxonomy" id="525917"/>
    <lineage>
        <taxon>Bacteria</taxon>
        <taxon>Pseudomonadati</taxon>
        <taxon>Pseudomonadota</taxon>
        <taxon>Gammaproteobacteria</taxon>
        <taxon>Thiotrichales</taxon>
        <taxon>Thiotrichaceae</taxon>
        <taxon>Thiothrix</taxon>
    </lineage>
</organism>
<protein>
    <submittedName>
        <fullName evidence="1">Uncharacterized protein</fullName>
    </submittedName>
</protein>
<reference evidence="1 2" key="1">
    <citation type="submission" date="2017-01" db="EMBL/GenBank/DDBJ databases">
        <title>Novel large sulfur bacteria in the metagenomes of groundwater-fed chemosynthetic microbial mats in the Lake Huron basin.</title>
        <authorList>
            <person name="Sharrar A.M."/>
            <person name="Flood B.E."/>
            <person name="Bailey J.V."/>
            <person name="Jones D.S."/>
            <person name="Biddanda B."/>
            <person name="Ruberg S.A."/>
            <person name="Marcus D.N."/>
            <person name="Dick G.J."/>
        </authorList>
    </citation>
    <scope>NUCLEOTIDE SEQUENCE [LARGE SCALE GENOMIC DNA]</scope>
    <source>
        <strain evidence="1">A8</strain>
    </source>
</reference>
<dbReference type="AlphaFoldDB" id="A0A1Y1QVN3"/>
<accession>A0A1Y1QVN3</accession>
<gene>
    <name evidence="1" type="ORF">BWK73_09180</name>
</gene>
<evidence type="ECO:0000313" key="2">
    <source>
        <dbReference type="Proteomes" id="UP000192491"/>
    </source>
</evidence>
<dbReference type="EMBL" id="MTEJ01000027">
    <property type="protein sequence ID" value="OQX14557.1"/>
    <property type="molecule type" value="Genomic_DNA"/>
</dbReference>
<proteinExistence type="predicted"/>
<dbReference type="Proteomes" id="UP000192491">
    <property type="component" value="Unassembled WGS sequence"/>
</dbReference>